<evidence type="ECO:0000313" key="2">
    <source>
        <dbReference type="Proteomes" id="UP001527181"/>
    </source>
</evidence>
<keyword evidence="2" id="KW-1185">Reference proteome</keyword>
<evidence type="ECO:0008006" key="3">
    <source>
        <dbReference type="Google" id="ProtNLM"/>
    </source>
</evidence>
<reference evidence="1 2" key="1">
    <citation type="submission" date="2022-05" db="EMBL/GenBank/DDBJ databases">
        <title>Genome Sequencing of Bee-Associated Microbes.</title>
        <authorList>
            <person name="Dunlap C."/>
        </authorList>
    </citation>
    <scope>NUCLEOTIDE SEQUENCE [LARGE SCALE GENOMIC DNA]</scope>
    <source>
        <strain evidence="1 2">NRRL B-04010</strain>
    </source>
</reference>
<evidence type="ECO:0000313" key="1">
    <source>
        <dbReference type="EMBL" id="MCY9761202.1"/>
    </source>
</evidence>
<proteinExistence type="predicted"/>
<gene>
    <name evidence="1" type="ORF">M5X12_11515</name>
</gene>
<protein>
    <recommendedName>
        <fullName evidence="3">Helix-turn-helix domain-containing protein</fullName>
    </recommendedName>
</protein>
<comment type="caution">
    <text evidence="1">The sequence shown here is derived from an EMBL/GenBank/DDBJ whole genome shotgun (WGS) entry which is preliminary data.</text>
</comment>
<dbReference type="EMBL" id="JAMDNP010000021">
    <property type="protein sequence ID" value="MCY9761202.1"/>
    <property type="molecule type" value="Genomic_DNA"/>
</dbReference>
<organism evidence="1 2">
    <name type="scientific">Paenibacillus alvei</name>
    <name type="common">Bacillus alvei</name>
    <dbReference type="NCBI Taxonomy" id="44250"/>
    <lineage>
        <taxon>Bacteria</taxon>
        <taxon>Bacillati</taxon>
        <taxon>Bacillota</taxon>
        <taxon>Bacilli</taxon>
        <taxon>Bacillales</taxon>
        <taxon>Paenibacillaceae</taxon>
        <taxon>Paenibacillus</taxon>
    </lineage>
</organism>
<name>A0ABT4GXR4_PAEAL</name>
<dbReference type="RefSeq" id="WP_163974771.1">
    <property type="nucleotide sequence ID" value="NZ_JAMDLX010000050.1"/>
</dbReference>
<dbReference type="Proteomes" id="UP001527181">
    <property type="component" value="Unassembled WGS sequence"/>
</dbReference>
<accession>A0ABT4GXR4</accession>
<sequence length="98" mass="11312">MSIPAYELESMKETFAKALSFIDTLSKHQPAIKTMQDEKPVEEVLTIPQLMRRLKIGKESMYDILAEPGCPVFTLGGPRQQRVIWSEFVQWLKERDVS</sequence>